<dbReference type="CDD" id="cd03108">
    <property type="entry name" value="AdSS"/>
    <property type="match status" value="1"/>
</dbReference>
<feature type="binding site" description="in other chain" evidence="8">
    <location>
        <begin position="13"/>
        <end position="16"/>
    </location>
    <ligand>
        <name>IMP</name>
        <dbReference type="ChEBI" id="CHEBI:58053"/>
        <note>ligand shared between dimeric partners</note>
    </ligand>
</feature>
<dbReference type="EMBL" id="JAKOAV010000002">
    <property type="protein sequence ID" value="MDF9407042.1"/>
    <property type="molecule type" value="Genomic_DNA"/>
</dbReference>
<evidence type="ECO:0000256" key="6">
    <source>
        <dbReference type="ARBA" id="ARBA00022842"/>
    </source>
</evidence>
<keyword evidence="4 8" id="KW-0547">Nucleotide-binding</keyword>
<dbReference type="Gene3D" id="1.10.300.10">
    <property type="entry name" value="Adenylosuccinate Synthetase, subunit A, domain 2"/>
    <property type="match status" value="1"/>
</dbReference>
<feature type="active site" description="Proton acceptor" evidence="8">
    <location>
        <position position="13"/>
    </location>
</feature>
<comment type="pathway">
    <text evidence="8 10">Purine metabolism; AMP biosynthesis via de novo pathway; AMP from IMP: step 1/2.</text>
</comment>
<dbReference type="Pfam" id="PF00709">
    <property type="entry name" value="Adenylsucc_synt"/>
    <property type="match status" value="1"/>
</dbReference>
<keyword evidence="12" id="KW-1185">Reference proteome</keyword>
<feature type="active site" description="Proton donor" evidence="8">
    <location>
        <position position="41"/>
    </location>
</feature>
<evidence type="ECO:0000256" key="2">
    <source>
        <dbReference type="ARBA" id="ARBA00022598"/>
    </source>
</evidence>
<dbReference type="GO" id="GO:0044208">
    <property type="term" value="P:'de novo' AMP biosynthetic process"/>
    <property type="evidence" value="ECO:0007669"/>
    <property type="project" value="UniProtKB-UniRule"/>
</dbReference>
<dbReference type="GO" id="GO:0004019">
    <property type="term" value="F:adenylosuccinate synthase activity"/>
    <property type="evidence" value="ECO:0007669"/>
    <property type="project" value="UniProtKB-UniRule"/>
</dbReference>
<evidence type="ECO:0000256" key="7">
    <source>
        <dbReference type="ARBA" id="ARBA00023134"/>
    </source>
</evidence>
<evidence type="ECO:0000256" key="4">
    <source>
        <dbReference type="ARBA" id="ARBA00022741"/>
    </source>
</evidence>
<feature type="binding site" evidence="8">
    <location>
        <position position="13"/>
    </location>
    <ligand>
        <name>Mg(2+)</name>
        <dbReference type="ChEBI" id="CHEBI:18420"/>
    </ligand>
</feature>
<dbReference type="PANTHER" id="PTHR11846">
    <property type="entry name" value="ADENYLOSUCCINATE SYNTHETASE"/>
    <property type="match status" value="1"/>
</dbReference>
<feature type="binding site" description="in other chain" evidence="8">
    <location>
        <begin position="38"/>
        <end position="41"/>
    </location>
    <ligand>
        <name>IMP</name>
        <dbReference type="ChEBI" id="CHEBI:58053"/>
        <note>ligand shared between dimeric partners</note>
    </ligand>
</feature>
<feature type="binding site" evidence="8">
    <location>
        <begin position="330"/>
        <end position="332"/>
    </location>
    <ligand>
        <name>GTP</name>
        <dbReference type="ChEBI" id="CHEBI:37565"/>
    </ligand>
</feature>
<dbReference type="InterPro" id="IPR001114">
    <property type="entry name" value="Adenylosuccinate_synthetase"/>
</dbReference>
<evidence type="ECO:0000313" key="11">
    <source>
        <dbReference type="EMBL" id="MDF9407042.1"/>
    </source>
</evidence>
<feature type="binding site" description="in other chain" evidence="8">
    <location>
        <position position="302"/>
    </location>
    <ligand>
        <name>IMP</name>
        <dbReference type="ChEBI" id="CHEBI:58053"/>
        <note>ligand shared between dimeric partners</note>
    </ligand>
</feature>
<dbReference type="GO" id="GO:0000287">
    <property type="term" value="F:magnesium ion binding"/>
    <property type="evidence" value="ECO:0007669"/>
    <property type="project" value="UniProtKB-UniRule"/>
</dbReference>
<comment type="caution">
    <text evidence="11">The sequence shown here is derived from an EMBL/GenBank/DDBJ whole genome shotgun (WGS) entry which is preliminary data.</text>
</comment>
<feature type="binding site" evidence="8">
    <location>
        <begin position="40"/>
        <end position="42"/>
    </location>
    <ligand>
        <name>GTP</name>
        <dbReference type="ChEBI" id="CHEBI:37565"/>
    </ligand>
</feature>
<dbReference type="InterPro" id="IPR042111">
    <property type="entry name" value="Adenylosuccinate_synth_dom3"/>
</dbReference>
<feature type="binding site" description="in other chain" evidence="8">
    <location>
        <position position="128"/>
    </location>
    <ligand>
        <name>IMP</name>
        <dbReference type="ChEBI" id="CHEBI:58053"/>
        <note>ligand shared between dimeric partners</note>
    </ligand>
</feature>
<evidence type="ECO:0000256" key="8">
    <source>
        <dbReference type="HAMAP-Rule" id="MF_00011"/>
    </source>
</evidence>
<reference evidence="11" key="1">
    <citation type="submission" date="2022-02" db="EMBL/GenBank/DDBJ databases">
        <authorList>
            <person name="Leng L."/>
        </authorList>
    </citation>
    <scope>NUCLEOTIDE SEQUENCE</scope>
    <source>
        <strain evidence="11">JI</strain>
    </source>
</reference>
<dbReference type="GO" id="GO:0005737">
    <property type="term" value="C:cytoplasm"/>
    <property type="evidence" value="ECO:0007669"/>
    <property type="project" value="UniProtKB-SubCell"/>
</dbReference>
<dbReference type="GO" id="GO:0005525">
    <property type="term" value="F:GTP binding"/>
    <property type="evidence" value="ECO:0007669"/>
    <property type="project" value="UniProtKB-UniRule"/>
</dbReference>
<evidence type="ECO:0000256" key="10">
    <source>
        <dbReference type="RuleBase" id="RU000520"/>
    </source>
</evidence>
<keyword evidence="7 8" id="KW-0342">GTP-binding</keyword>
<dbReference type="SMART" id="SM00788">
    <property type="entry name" value="Adenylsucc_synt"/>
    <property type="match status" value="1"/>
</dbReference>
<accession>A0A9X4GXR0</accession>
<feature type="binding site" evidence="8">
    <location>
        <begin position="298"/>
        <end position="304"/>
    </location>
    <ligand>
        <name>substrate</name>
    </ligand>
</feature>
<dbReference type="PROSITE" id="PS01266">
    <property type="entry name" value="ADENYLOSUCCIN_SYN_1"/>
    <property type="match status" value="1"/>
</dbReference>
<dbReference type="GO" id="GO:0046040">
    <property type="term" value="P:IMP metabolic process"/>
    <property type="evidence" value="ECO:0007669"/>
    <property type="project" value="TreeGrafter"/>
</dbReference>
<evidence type="ECO:0000256" key="1">
    <source>
        <dbReference type="ARBA" id="ARBA00011738"/>
    </source>
</evidence>
<dbReference type="SUPFAM" id="SSF52540">
    <property type="entry name" value="P-loop containing nucleoside triphosphate hydrolases"/>
    <property type="match status" value="1"/>
</dbReference>
<dbReference type="Gene3D" id="3.40.440.10">
    <property type="entry name" value="Adenylosuccinate Synthetase, subunit A, domain 1"/>
    <property type="match status" value="1"/>
</dbReference>
<comment type="subcellular location">
    <subcellularLocation>
        <location evidence="8">Cytoplasm</location>
    </subcellularLocation>
</comment>
<feature type="binding site" evidence="8">
    <location>
        <position position="142"/>
    </location>
    <ligand>
        <name>IMP</name>
        <dbReference type="ChEBI" id="CHEBI:58053"/>
        <note>ligand shared between dimeric partners</note>
    </ligand>
</feature>
<evidence type="ECO:0000256" key="3">
    <source>
        <dbReference type="ARBA" id="ARBA00022723"/>
    </source>
</evidence>
<feature type="active site" evidence="9">
    <location>
        <position position="139"/>
    </location>
</feature>
<keyword evidence="3 8" id="KW-0479">Metal-binding</keyword>
<dbReference type="Proteomes" id="UP001154312">
    <property type="component" value="Unassembled WGS sequence"/>
</dbReference>
<evidence type="ECO:0000256" key="9">
    <source>
        <dbReference type="PROSITE-ProRule" id="PRU10134"/>
    </source>
</evidence>
<dbReference type="InterPro" id="IPR042109">
    <property type="entry name" value="Adenylosuccinate_synth_dom1"/>
</dbReference>
<feature type="binding site" evidence="8">
    <location>
        <position position="304"/>
    </location>
    <ligand>
        <name>GTP</name>
        <dbReference type="ChEBI" id="CHEBI:37565"/>
    </ligand>
</feature>
<keyword evidence="8" id="KW-0963">Cytoplasm</keyword>
<sequence>MSTVVLIGTQWGDEGKGKVTDFLAEKADVIVRYQGGNNAGHTVVVDDKVYKLHLIPSGILYRDKTCIIGSGVVIDPAVLIKELETLESNGISAANLKISQQAHVIFPYHQLQDQAEEASKGKNKIGTTSRGIGPAYMDKSARIGIRMIDLIDPDELAVLLERNVEIKNRMLTRVYDSEGVDYKTVLETYKGYADTLRKYVADVPVIVNDAIKQGKSILFEGAQGTLLDIDYGTYPFVTSSNPTAGAACIGAGIGPTKIDRVLGVVKAYTTRVGEGPFPTELNDEVGVFMRDKGGEYGTTTGRPRRCGWFDGVIARYAVRINGLDYLAITKLDVLSGLDKVRICTGYRYRGDVLTDFPASLKVLGECVPVYEEMPGWQEDITTAGKLEDLPINARKYLERISEVAGAPIALIGVGSKRTQTILTAEL</sequence>
<comment type="similarity">
    <text evidence="8 10">Belongs to the adenylosuccinate synthetase family.</text>
</comment>
<feature type="binding site" description="in other chain" evidence="8">
    <location>
        <position position="238"/>
    </location>
    <ligand>
        <name>IMP</name>
        <dbReference type="ChEBI" id="CHEBI:58053"/>
        <note>ligand shared between dimeric partners</note>
    </ligand>
</feature>
<organism evidence="11 12">
    <name type="scientific">Pelotomaculum isophthalicicum JI</name>
    <dbReference type="NCBI Taxonomy" id="947010"/>
    <lineage>
        <taxon>Bacteria</taxon>
        <taxon>Bacillati</taxon>
        <taxon>Bacillota</taxon>
        <taxon>Clostridia</taxon>
        <taxon>Eubacteriales</taxon>
        <taxon>Desulfotomaculaceae</taxon>
        <taxon>Pelotomaculum</taxon>
    </lineage>
</organism>
<comment type="function">
    <text evidence="8">Plays an important role in the de novo pathway of purine nucleotide biosynthesis. Catalyzes the first committed step in the biosynthesis of AMP from IMP.</text>
</comment>
<feature type="binding site" evidence="8">
    <location>
        <begin position="12"/>
        <end position="18"/>
    </location>
    <ligand>
        <name>GTP</name>
        <dbReference type="ChEBI" id="CHEBI:37565"/>
    </ligand>
</feature>
<gene>
    <name evidence="8" type="primary">purA</name>
    <name evidence="11" type="ORF">L7E55_01505</name>
</gene>
<protein>
    <recommendedName>
        <fullName evidence="8 10">Adenylosuccinate synthetase</fullName>
        <shortName evidence="8">AMPSase</shortName>
        <shortName evidence="8">AdSS</shortName>
        <ecNumber evidence="8 10">6.3.4.4</ecNumber>
    </recommendedName>
    <alternativeName>
        <fullName evidence="8">IMP--aspartate ligase</fullName>
    </alternativeName>
</protein>
<feature type="binding site" evidence="8">
    <location>
        <position position="40"/>
    </location>
    <ligand>
        <name>Mg(2+)</name>
        <dbReference type="ChEBI" id="CHEBI:18420"/>
    </ligand>
</feature>
<name>A0A9X4GXR0_9FIRM</name>
<comment type="cofactor">
    <cofactor evidence="8">
        <name>Mg(2+)</name>
        <dbReference type="ChEBI" id="CHEBI:18420"/>
    </cofactor>
    <text evidence="8">Binds 1 Mg(2+) ion per subunit.</text>
</comment>
<dbReference type="FunFam" id="3.90.170.10:FF:000001">
    <property type="entry name" value="Adenylosuccinate synthetase"/>
    <property type="match status" value="1"/>
</dbReference>
<dbReference type="Gene3D" id="3.90.170.10">
    <property type="entry name" value="Adenylosuccinate Synthetase, subunit A, domain 3"/>
    <property type="match status" value="1"/>
</dbReference>
<feature type="binding site" description="in other chain" evidence="8">
    <location>
        <position position="223"/>
    </location>
    <ligand>
        <name>IMP</name>
        <dbReference type="ChEBI" id="CHEBI:58053"/>
        <note>ligand shared between dimeric partners</note>
    </ligand>
</feature>
<dbReference type="InterPro" id="IPR027417">
    <property type="entry name" value="P-loop_NTPase"/>
</dbReference>
<dbReference type="RefSeq" id="WP_277442207.1">
    <property type="nucleotide sequence ID" value="NZ_JAKOAV010000002.1"/>
</dbReference>
<dbReference type="AlphaFoldDB" id="A0A9X4GXR0"/>
<dbReference type="InterPro" id="IPR033128">
    <property type="entry name" value="Adenylosuccin_syn_Lys_AS"/>
</dbReference>
<dbReference type="InterPro" id="IPR018220">
    <property type="entry name" value="Adenylosuccin_syn_GTP-bd"/>
</dbReference>
<proteinExistence type="inferred from homology"/>
<comment type="subunit">
    <text evidence="1 8">Homodimer.</text>
</comment>
<evidence type="ECO:0000256" key="5">
    <source>
        <dbReference type="ARBA" id="ARBA00022755"/>
    </source>
</evidence>
<dbReference type="PROSITE" id="PS00513">
    <property type="entry name" value="ADENYLOSUCCIN_SYN_2"/>
    <property type="match status" value="1"/>
</dbReference>
<dbReference type="HAMAP" id="MF_00011">
    <property type="entry name" value="Adenylosucc_synth"/>
    <property type="match status" value="1"/>
</dbReference>
<dbReference type="NCBIfam" id="NF002223">
    <property type="entry name" value="PRK01117.1"/>
    <property type="match status" value="1"/>
</dbReference>
<keyword evidence="5 8" id="KW-0658">Purine biosynthesis</keyword>
<keyword evidence="2 8" id="KW-0436">Ligase</keyword>
<keyword evidence="6 8" id="KW-0460">Magnesium</keyword>
<feature type="binding site" evidence="8">
    <location>
        <begin position="412"/>
        <end position="414"/>
    </location>
    <ligand>
        <name>GTP</name>
        <dbReference type="ChEBI" id="CHEBI:37565"/>
    </ligand>
</feature>
<comment type="catalytic activity">
    <reaction evidence="8 10">
        <text>IMP + L-aspartate + GTP = N(6)-(1,2-dicarboxyethyl)-AMP + GDP + phosphate + 2 H(+)</text>
        <dbReference type="Rhea" id="RHEA:15753"/>
        <dbReference type="ChEBI" id="CHEBI:15378"/>
        <dbReference type="ChEBI" id="CHEBI:29991"/>
        <dbReference type="ChEBI" id="CHEBI:37565"/>
        <dbReference type="ChEBI" id="CHEBI:43474"/>
        <dbReference type="ChEBI" id="CHEBI:57567"/>
        <dbReference type="ChEBI" id="CHEBI:58053"/>
        <dbReference type="ChEBI" id="CHEBI:58189"/>
        <dbReference type="EC" id="6.3.4.4"/>
    </reaction>
</comment>
<dbReference type="InterPro" id="IPR042110">
    <property type="entry name" value="Adenylosuccinate_synth_dom2"/>
</dbReference>
<dbReference type="PANTHER" id="PTHR11846:SF0">
    <property type="entry name" value="ADENYLOSUCCINATE SYNTHETASE"/>
    <property type="match status" value="1"/>
</dbReference>
<dbReference type="EC" id="6.3.4.4" evidence="8 10"/>
<dbReference type="FunFam" id="1.10.300.10:FF:000001">
    <property type="entry name" value="Adenylosuccinate synthetase"/>
    <property type="match status" value="1"/>
</dbReference>
<dbReference type="NCBIfam" id="TIGR00184">
    <property type="entry name" value="purA"/>
    <property type="match status" value="1"/>
</dbReference>
<evidence type="ECO:0000313" key="12">
    <source>
        <dbReference type="Proteomes" id="UP001154312"/>
    </source>
</evidence>